<dbReference type="CDD" id="cd14688">
    <property type="entry name" value="bZIP_YAP"/>
    <property type="match status" value="1"/>
</dbReference>
<evidence type="ECO:0000313" key="4">
    <source>
        <dbReference type="Proteomes" id="UP001629113"/>
    </source>
</evidence>
<keyword evidence="4" id="KW-1185">Reference proteome</keyword>
<dbReference type="SUPFAM" id="SSF57959">
    <property type="entry name" value="Leucine zipper domain"/>
    <property type="match status" value="1"/>
</dbReference>
<sequence length="256" mass="28642">MDNQQDSEAIERRRTQNRIAQRKHRQRRAQLLRDYQNHDRRSKEGRIEDYDQEPQQESGEDANQPFSGSKVPQVPFDSQASKECINCQCERNARTANELSQEAESTSNSSQPLNTLDPASSFENNVTVSSVQNESRANESPSVVRVNGVVLPSPKGYISPSFHNNDNQYYLDATASLEDDDDFLGSILGSTDYIETTDTDTRRVGNQIQSIDSVVVSLEDVSNPKTRPRSASHCYSVRPFQIGGTQLGLNTLQLGN</sequence>
<feature type="domain" description="BZIP" evidence="2">
    <location>
        <begin position="12"/>
        <end position="27"/>
    </location>
</feature>
<reference evidence="3 4" key="1">
    <citation type="submission" date="2024-06" db="EMBL/GenBank/DDBJ databases">
        <title>Complete genome of Phlyctema vagabunda strain 19-DSS-EL-015.</title>
        <authorList>
            <person name="Fiorenzani C."/>
        </authorList>
    </citation>
    <scope>NUCLEOTIDE SEQUENCE [LARGE SCALE GENOMIC DNA]</scope>
    <source>
        <strain evidence="3 4">19-DSS-EL-015</strain>
    </source>
</reference>
<dbReference type="InterPro" id="IPR046347">
    <property type="entry name" value="bZIP_sf"/>
</dbReference>
<dbReference type="Proteomes" id="UP001629113">
    <property type="component" value="Unassembled WGS sequence"/>
</dbReference>
<protein>
    <recommendedName>
        <fullName evidence="2">BZIP domain-containing protein</fullName>
    </recommendedName>
</protein>
<evidence type="ECO:0000259" key="2">
    <source>
        <dbReference type="PROSITE" id="PS00036"/>
    </source>
</evidence>
<accession>A0ABR4PED0</accession>
<feature type="compositionally biased region" description="Acidic residues" evidence="1">
    <location>
        <begin position="50"/>
        <end position="60"/>
    </location>
</feature>
<comment type="caution">
    <text evidence="3">The sequence shown here is derived from an EMBL/GenBank/DDBJ whole genome shotgun (WGS) entry which is preliminary data.</text>
</comment>
<dbReference type="InterPro" id="IPR004827">
    <property type="entry name" value="bZIP"/>
</dbReference>
<name>A0ABR4PED0_9HELO</name>
<feature type="compositionally biased region" description="Basic and acidic residues" evidence="1">
    <location>
        <begin position="35"/>
        <end position="49"/>
    </location>
</feature>
<gene>
    <name evidence="3" type="ORF">PVAG01_05845</name>
</gene>
<feature type="region of interest" description="Disordered" evidence="1">
    <location>
        <begin position="1"/>
        <end position="77"/>
    </location>
</feature>
<dbReference type="EMBL" id="JBFCZG010000005">
    <property type="protein sequence ID" value="KAL3421689.1"/>
    <property type="molecule type" value="Genomic_DNA"/>
</dbReference>
<dbReference type="PROSITE" id="PS00036">
    <property type="entry name" value="BZIP_BASIC"/>
    <property type="match status" value="1"/>
</dbReference>
<proteinExistence type="predicted"/>
<evidence type="ECO:0000256" key="1">
    <source>
        <dbReference type="SAM" id="MobiDB-lite"/>
    </source>
</evidence>
<feature type="region of interest" description="Disordered" evidence="1">
    <location>
        <begin position="98"/>
        <end position="121"/>
    </location>
</feature>
<evidence type="ECO:0000313" key="3">
    <source>
        <dbReference type="EMBL" id="KAL3421689.1"/>
    </source>
</evidence>
<feature type="compositionally biased region" description="Basic residues" evidence="1">
    <location>
        <begin position="20"/>
        <end position="30"/>
    </location>
</feature>
<organism evidence="3 4">
    <name type="scientific">Phlyctema vagabunda</name>
    <dbReference type="NCBI Taxonomy" id="108571"/>
    <lineage>
        <taxon>Eukaryota</taxon>
        <taxon>Fungi</taxon>
        <taxon>Dikarya</taxon>
        <taxon>Ascomycota</taxon>
        <taxon>Pezizomycotina</taxon>
        <taxon>Leotiomycetes</taxon>
        <taxon>Helotiales</taxon>
        <taxon>Dermateaceae</taxon>
        <taxon>Phlyctema</taxon>
    </lineage>
</organism>